<evidence type="ECO:0000256" key="2">
    <source>
        <dbReference type="SAM" id="MobiDB-lite"/>
    </source>
</evidence>
<protein>
    <submittedName>
        <fullName evidence="4">Bud-site selection protein</fullName>
    </submittedName>
</protein>
<name>A0A1Y2DE63_9PEZI</name>
<dbReference type="InterPro" id="IPR037393">
    <property type="entry name" value="Bud22/SRFB1"/>
</dbReference>
<feature type="compositionally biased region" description="Polar residues" evidence="2">
    <location>
        <begin position="338"/>
        <end position="348"/>
    </location>
</feature>
<feature type="compositionally biased region" description="Acidic residues" evidence="2">
    <location>
        <begin position="234"/>
        <end position="244"/>
    </location>
</feature>
<dbReference type="InParanoid" id="A0A1Y2DE63"/>
<feature type="region of interest" description="Disordered" evidence="2">
    <location>
        <begin position="144"/>
        <end position="246"/>
    </location>
</feature>
<dbReference type="OrthoDB" id="3364872at2759"/>
<evidence type="ECO:0000256" key="1">
    <source>
        <dbReference type="ARBA" id="ARBA00023054"/>
    </source>
</evidence>
<feature type="compositionally biased region" description="Basic and acidic residues" evidence="2">
    <location>
        <begin position="168"/>
        <end position="196"/>
    </location>
</feature>
<evidence type="ECO:0000313" key="4">
    <source>
        <dbReference type="EMBL" id="ORY57571.1"/>
    </source>
</evidence>
<dbReference type="EMBL" id="MCFJ01000019">
    <property type="protein sequence ID" value="ORY57571.1"/>
    <property type="molecule type" value="Genomic_DNA"/>
</dbReference>
<evidence type="ECO:0000313" key="5">
    <source>
        <dbReference type="Proteomes" id="UP000193689"/>
    </source>
</evidence>
<feature type="region of interest" description="Disordered" evidence="2">
    <location>
        <begin position="259"/>
        <end position="478"/>
    </location>
</feature>
<sequence>MAKRKREPSLQENLSRWEQKLMQALKTAKGFERQRLSKRIRDPTTTPEKIERLEREVVVLKSLDLHQASRAHICSSLLKIKGIAESPNLPEFIRPVSKPNLPVEESTALHNVTSALYNRKQVRDIIEEAVTGVSQALRVPLLGKKGKGKSKTRQEPDEQVNDRQGSIGEDKMEGDASKRRKLDDRNTKSQLGKEEESWSGFSDETRGDVSGNEVEESALPRYEGALRSQKNNDPDDSESEDNSFAEEKAFLRYDCLLGNSADENSSESDGEAEDLQISRVRSIQNTRAEDWSGGSSDDEMYGDSESDEEQEQEQKEEDGKDSDTPPPQKTRPKASKMAPTSTGNSTFLPSLYSGYISGDESASDVDVAPVRKNRRGQRARQAIWEKKYKEQAKHVQNQKEKNARDQGWDMRKGAVGEDEGPWKKGIQNPFSSKAGRPQNGPEPRKVESGSNGLALGVNRRDVKSQEKPKPKHDNLGALHPSWEAAKKAKEAAQKVEFKGKKVVF</sequence>
<gene>
    <name evidence="4" type="ORF">BCR38DRAFT_449509</name>
</gene>
<dbReference type="PANTHER" id="PTHR23325:SF1">
    <property type="entry name" value="SERUM RESPONSE FACTOR-BINDING PROTEIN 1"/>
    <property type="match status" value="1"/>
</dbReference>
<dbReference type="Pfam" id="PF09073">
    <property type="entry name" value="BUD22"/>
    <property type="match status" value="1"/>
</dbReference>
<organism evidence="4 5">
    <name type="scientific">Pseudomassariella vexata</name>
    <dbReference type="NCBI Taxonomy" id="1141098"/>
    <lineage>
        <taxon>Eukaryota</taxon>
        <taxon>Fungi</taxon>
        <taxon>Dikarya</taxon>
        <taxon>Ascomycota</taxon>
        <taxon>Pezizomycotina</taxon>
        <taxon>Sordariomycetes</taxon>
        <taxon>Xylariomycetidae</taxon>
        <taxon>Amphisphaeriales</taxon>
        <taxon>Pseudomassariaceae</taxon>
        <taxon>Pseudomassariella</taxon>
    </lineage>
</organism>
<dbReference type="GO" id="GO:0005634">
    <property type="term" value="C:nucleus"/>
    <property type="evidence" value="ECO:0007669"/>
    <property type="project" value="TreeGrafter"/>
</dbReference>
<comment type="caution">
    <text evidence="4">The sequence shown here is derived from an EMBL/GenBank/DDBJ whole genome shotgun (WGS) entry which is preliminary data.</text>
</comment>
<dbReference type="InterPro" id="IPR015158">
    <property type="entry name" value="Bud22_dom"/>
</dbReference>
<reference evidence="4 5" key="1">
    <citation type="submission" date="2016-07" db="EMBL/GenBank/DDBJ databases">
        <title>Pervasive Adenine N6-methylation of Active Genes in Fungi.</title>
        <authorList>
            <consortium name="DOE Joint Genome Institute"/>
            <person name="Mondo S.J."/>
            <person name="Dannebaum R.O."/>
            <person name="Kuo R.C."/>
            <person name="Labutti K."/>
            <person name="Haridas S."/>
            <person name="Kuo A."/>
            <person name="Salamov A."/>
            <person name="Ahrendt S.R."/>
            <person name="Lipzen A."/>
            <person name="Sullivan W."/>
            <person name="Andreopoulos W.B."/>
            <person name="Clum A."/>
            <person name="Lindquist E."/>
            <person name="Daum C."/>
            <person name="Ramamoorthy G.K."/>
            <person name="Gryganskyi A."/>
            <person name="Culley D."/>
            <person name="Magnuson J.K."/>
            <person name="James T.Y."/>
            <person name="O'Malley M.A."/>
            <person name="Stajich J.E."/>
            <person name="Spatafora J.W."/>
            <person name="Visel A."/>
            <person name="Grigoriev I.V."/>
        </authorList>
    </citation>
    <scope>NUCLEOTIDE SEQUENCE [LARGE SCALE GENOMIC DNA]</scope>
    <source>
        <strain evidence="4 5">CBS 129021</strain>
    </source>
</reference>
<feature type="compositionally biased region" description="Basic and acidic residues" evidence="2">
    <location>
        <begin position="383"/>
        <end position="415"/>
    </location>
</feature>
<feature type="compositionally biased region" description="Basic and acidic residues" evidence="2">
    <location>
        <begin position="458"/>
        <end position="474"/>
    </location>
</feature>
<keyword evidence="5" id="KW-1185">Reference proteome</keyword>
<feature type="compositionally biased region" description="Acidic residues" evidence="2">
    <location>
        <begin position="296"/>
        <end position="316"/>
    </location>
</feature>
<dbReference type="RefSeq" id="XP_040710821.1">
    <property type="nucleotide sequence ID" value="XM_040861293.1"/>
</dbReference>
<keyword evidence="1" id="KW-0175">Coiled coil</keyword>
<proteinExistence type="predicted"/>
<dbReference type="Proteomes" id="UP000193689">
    <property type="component" value="Unassembled WGS sequence"/>
</dbReference>
<dbReference type="AlphaFoldDB" id="A0A1Y2DE63"/>
<dbReference type="GO" id="GO:0030490">
    <property type="term" value="P:maturation of SSU-rRNA"/>
    <property type="evidence" value="ECO:0007669"/>
    <property type="project" value="TreeGrafter"/>
</dbReference>
<dbReference type="FunCoup" id="A0A1Y2DE63">
    <property type="interactions" value="194"/>
</dbReference>
<dbReference type="GO" id="GO:0030686">
    <property type="term" value="C:90S preribosome"/>
    <property type="evidence" value="ECO:0007669"/>
    <property type="project" value="TreeGrafter"/>
</dbReference>
<dbReference type="PANTHER" id="PTHR23325">
    <property type="entry name" value="SERUM RESPONSE FACTOR-BINDING"/>
    <property type="match status" value="1"/>
</dbReference>
<dbReference type="GeneID" id="63777505"/>
<feature type="domain" description="Bud22" evidence="3">
    <location>
        <begin position="17"/>
        <end position="504"/>
    </location>
</feature>
<evidence type="ECO:0000259" key="3">
    <source>
        <dbReference type="Pfam" id="PF09073"/>
    </source>
</evidence>
<dbReference type="STRING" id="1141098.A0A1Y2DE63"/>
<accession>A0A1Y2DE63</accession>
<feature type="non-terminal residue" evidence="4">
    <location>
        <position position="504"/>
    </location>
</feature>
<feature type="compositionally biased region" description="Acidic residues" evidence="2">
    <location>
        <begin position="264"/>
        <end position="274"/>
    </location>
</feature>